<dbReference type="PANTHER" id="PTHR10963:SF55">
    <property type="entry name" value="GLYCOSIDE HYDROLASE FAMILY 16 PROTEIN"/>
    <property type="match status" value="1"/>
</dbReference>
<dbReference type="GO" id="GO:0005975">
    <property type="term" value="P:carbohydrate metabolic process"/>
    <property type="evidence" value="ECO:0007669"/>
    <property type="project" value="InterPro"/>
</dbReference>
<evidence type="ECO:0000256" key="1">
    <source>
        <dbReference type="ARBA" id="ARBA00006865"/>
    </source>
</evidence>
<organism evidence="4 5">
    <name type="scientific">Chryseotalea sanaruensis</name>
    <dbReference type="NCBI Taxonomy" id="2482724"/>
    <lineage>
        <taxon>Bacteria</taxon>
        <taxon>Pseudomonadati</taxon>
        <taxon>Bacteroidota</taxon>
        <taxon>Cytophagia</taxon>
        <taxon>Cytophagales</taxon>
        <taxon>Chryseotaleaceae</taxon>
        <taxon>Chryseotalea</taxon>
    </lineage>
</organism>
<dbReference type="PANTHER" id="PTHR10963">
    <property type="entry name" value="GLYCOSYL HYDROLASE-RELATED"/>
    <property type="match status" value="1"/>
</dbReference>
<dbReference type="InterPro" id="IPR013320">
    <property type="entry name" value="ConA-like_dom_sf"/>
</dbReference>
<evidence type="ECO:0000259" key="3">
    <source>
        <dbReference type="PROSITE" id="PS51762"/>
    </source>
</evidence>
<dbReference type="SUPFAM" id="SSF49899">
    <property type="entry name" value="Concanavalin A-like lectins/glucanases"/>
    <property type="match status" value="1"/>
</dbReference>
<gene>
    <name evidence="4" type="ORF">SanaruYs_04830</name>
</gene>
<dbReference type="EMBL" id="BHXQ01000001">
    <property type="protein sequence ID" value="GCC50268.1"/>
    <property type="molecule type" value="Genomic_DNA"/>
</dbReference>
<keyword evidence="5" id="KW-1185">Reference proteome</keyword>
<dbReference type="AlphaFoldDB" id="A0A401U5R8"/>
<keyword evidence="4" id="KW-0378">Hydrolase</keyword>
<dbReference type="InterPro" id="IPR050546">
    <property type="entry name" value="Glycosyl_Hydrlase_16"/>
</dbReference>
<dbReference type="Gene3D" id="2.60.120.200">
    <property type="match status" value="1"/>
</dbReference>
<accession>A0A401U5R8</accession>
<comment type="caution">
    <text evidence="4">The sequence shown here is derived from an EMBL/GenBank/DDBJ whole genome shotgun (WGS) entry which is preliminary data.</text>
</comment>
<feature type="domain" description="GH16" evidence="3">
    <location>
        <begin position="121"/>
        <end position="370"/>
    </location>
</feature>
<feature type="signal peptide" evidence="2">
    <location>
        <begin position="1"/>
        <end position="19"/>
    </location>
</feature>
<dbReference type="Proteomes" id="UP000288227">
    <property type="component" value="Unassembled WGS sequence"/>
</dbReference>
<dbReference type="InterPro" id="IPR000757">
    <property type="entry name" value="Beta-glucanase-like"/>
</dbReference>
<reference evidence="4 5" key="1">
    <citation type="submission" date="2018-11" db="EMBL/GenBank/DDBJ databases">
        <title>Chryseotalea sanarue gen. nov., sp., nov., a member of the family Cytophagaceae, isolated from a brackish lake in Hamamatsu Japan.</title>
        <authorList>
            <person name="Maejima Y."/>
            <person name="Iino T."/>
            <person name="Muraguchi Y."/>
            <person name="Fukuda K."/>
            <person name="Ohkuma M."/>
            <person name="Moriuchi R."/>
            <person name="Dohra H."/>
            <person name="Kimbara K."/>
            <person name="Shintani M."/>
        </authorList>
    </citation>
    <scope>NUCLEOTIDE SEQUENCE [LARGE SCALE GENOMIC DNA]</scope>
    <source>
        <strain evidence="4 5">Ys</strain>
    </source>
</reference>
<evidence type="ECO:0000256" key="2">
    <source>
        <dbReference type="SAM" id="SignalP"/>
    </source>
</evidence>
<dbReference type="OrthoDB" id="9776255at2"/>
<evidence type="ECO:0000313" key="5">
    <source>
        <dbReference type="Proteomes" id="UP000288227"/>
    </source>
</evidence>
<sequence>MMNIVYSLLFFLSSILLFACDDEKENGKLLLPSDLVVTLTSTTGSGNVSIEASATNANFYTIYFGEETTETPIKSTDGKASYVYSTEGTFTIKVQANATASQFIEEEKEVNITLGSGELVIPSTGYTSPTSYDGLTLVWEDNFDGTTLNTSDWTYETGRGSNGWGNNELQFYRQENTSIVDGHLVITAKKENFSGAEYTSSRLITKDKKSFQYGRVDIRAALPKGQGIWPAFWMLGNNFPTVGWPKCGEIDIMEMVGGAGKDNTVYGTLHWDNNGSHACTCGDDGYTISTGTLAGEFHVYSIVWNANKITWYVNNVMHHEIDITPAELSEFDAPFFLIFNIAVGGNWPGNPNASTQFPQRLIVDYVRVFQ</sequence>
<keyword evidence="2" id="KW-0732">Signal</keyword>
<dbReference type="RefSeq" id="WP_127120914.1">
    <property type="nucleotide sequence ID" value="NZ_BHXQ01000001.1"/>
</dbReference>
<feature type="chain" id="PRO_5019374707" evidence="2">
    <location>
        <begin position="20"/>
        <end position="370"/>
    </location>
</feature>
<proteinExistence type="inferred from homology"/>
<name>A0A401U5R8_9BACT</name>
<comment type="similarity">
    <text evidence="1">Belongs to the glycosyl hydrolase 16 family.</text>
</comment>
<dbReference type="PROSITE" id="PS51762">
    <property type="entry name" value="GH16_2"/>
    <property type="match status" value="1"/>
</dbReference>
<dbReference type="Pfam" id="PF00722">
    <property type="entry name" value="Glyco_hydro_16"/>
    <property type="match status" value="1"/>
</dbReference>
<dbReference type="CDD" id="cd08023">
    <property type="entry name" value="GH16_laminarinase_like"/>
    <property type="match status" value="1"/>
</dbReference>
<evidence type="ECO:0000313" key="4">
    <source>
        <dbReference type="EMBL" id="GCC50268.1"/>
    </source>
</evidence>
<dbReference type="GO" id="GO:0004553">
    <property type="term" value="F:hydrolase activity, hydrolyzing O-glycosyl compounds"/>
    <property type="evidence" value="ECO:0007669"/>
    <property type="project" value="InterPro"/>
</dbReference>
<protein>
    <submittedName>
        <fullName evidence="4">Glycoside hydrolase</fullName>
    </submittedName>
</protein>